<dbReference type="InterPro" id="IPR052720">
    <property type="entry name" value="Glycosyl_hydrolase_97"/>
</dbReference>
<comment type="caution">
    <text evidence="3">The sequence shown here is derived from an EMBL/GenBank/DDBJ whole genome shotgun (WGS) entry which is preliminary data.</text>
</comment>
<evidence type="ECO:0000313" key="3">
    <source>
        <dbReference type="EMBL" id="GFD10853.1"/>
    </source>
</evidence>
<feature type="region of interest" description="Disordered" evidence="1">
    <location>
        <begin position="58"/>
        <end position="82"/>
    </location>
</feature>
<gene>
    <name evidence="3" type="ORF">Tci_882822</name>
</gene>
<dbReference type="Pfam" id="PF14508">
    <property type="entry name" value="GH97_N"/>
    <property type="match status" value="1"/>
</dbReference>
<name>A0A699TM56_TANCI</name>
<reference evidence="3" key="1">
    <citation type="journal article" date="2019" name="Sci. Rep.">
        <title>Draft genome of Tanacetum cinerariifolium, the natural source of mosquito coil.</title>
        <authorList>
            <person name="Yamashiro T."/>
            <person name="Shiraishi A."/>
            <person name="Satake H."/>
            <person name="Nakayama K."/>
        </authorList>
    </citation>
    <scope>NUCLEOTIDE SEQUENCE</scope>
</reference>
<dbReference type="Gene3D" id="2.70.98.10">
    <property type="match status" value="1"/>
</dbReference>
<dbReference type="EMBL" id="BKCJ011255111">
    <property type="protein sequence ID" value="GFD10853.1"/>
    <property type="molecule type" value="Genomic_DNA"/>
</dbReference>
<proteinExistence type="predicted"/>
<dbReference type="GO" id="GO:0030246">
    <property type="term" value="F:carbohydrate binding"/>
    <property type="evidence" value="ECO:0007669"/>
    <property type="project" value="InterPro"/>
</dbReference>
<protein>
    <recommendedName>
        <fullName evidence="2">Glycosyl-hydrolase 97 N-terminal domain-containing protein</fullName>
    </recommendedName>
</protein>
<feature type="non-terminal residue" evidence="3">
    <location>
        <position position="1"/>
    </location>
</feature>
<sequence length="180" mass="20508">EKAPAACWPPQLIATSNFPYGKAAFLSPGAARPFSLPTGRLFGLWPRARRHYRNQPEVARRARGHHGVPARNRARQAPPLLPRGHADWSENLAIKNVLKASHDTTWHPVCGERSQVRDHYNAAEIQLAKDDNPDYRVRLQVRAYDEGVAFRYFFPEHPKGIYYRVMAENDEFTLPEGTKA</sequence>
<feature type="domain" description="Glycosyl-hydrolase 97 N-terminal" evidence="2">
    <location>
        <begin position="87"/>
        <end position="180"/>
    </location>
</feature>
<dbReference type="InterPro" id="IPR014718">
    <property type="entry name" value="GH-type_carb-bd"/>
</dbReference>
<dbReference type="PANTHER" id="PTHR35803:SF3">
    <property type="entry name" value="ALPHA-GLUCOSIDASE"/>
    <property type="match status" value="1"/>
</dbReference>
<dbReference type="PANTHER" id="PTHR35803">
    <property type="entry name" value="GLUCAN 1,4-ALPHA-GLUCOSIDASE SUSB-RELATED"/>
    <property type="match status" value="1"/>
</dbReference>
<evidence type="ECO:0000259" key="2">
    <source>
        <dbReference type="Pfam" id="PF14508"/>
    </source>
</evidence>
<dbReference type="AlphaFoldDB" id="A0A699TM56"/>
<feature type="non-terminal residue" evidence="3">
    <location>
        <position position="180"/>
    </location>
</feature>
<dbReference type="InterPro" id="IPR029486">
    <property type="entry name" value="GH97_N"/>
</dbReference>
<accession>A0A699TM56</accession>
<evidence type="ECO:0000256" key="1">
    <source>
        <dbReference type="SAM" id="MobiDB-lite"/>
    </source>
</evidence>
<feature type="compositionally biased region" description="Basic residues" evidence="1">
    <location>
        <begin position="61"/>
        <end position="74"/>
    </location>
</feature>
<organism evidence="3">
    <name type="scientific">Tanacetum cinerariifolium</name>
    <name type="common">Dalmatian daisy</name>
    <name type="synonym">Chrysanthemum cinerariifolium</name>
    <dbReference type="NCBI Taxonomy" id="118510"/>
    <lineage>
        <taxon>Eukaryota</taxon>
        <taxon>Viridiplantae</taxon>
        <taxon>Streptophyta</taxon>
        <taxon>Embryophyta</taxon>
        <taxon>Tracheophyta</taxon>
        <taxon>Spermatophyta</taxon>
        <taxon>Magnoliopsida</taxon>
        <taxon>eudicotyledons</taxon>
        <taxon>Gunneridae</taxon>
        <taxon>Pentapetalae</taxon>
        <taxon>asterids</taxon>
        <taxon>campanulids</taxon>
        <taxon>Asterales</taxon>
        <taxon>Asteraceae</taxon>
        <taxon>Asteroideae</taxon>
        <taxon>Anthemideae</taxon>
        <taxon>Anthemidinae</taxon>
        <taxon>Tanacetum</taxon>
    </lineage>
</organism>